<evidence type="ECO:0000256" key="4">
    <source>
        <dbReference type="ARBA" id="ARBA00023136"/>
    </source>
</evidence>
<evidence type="ECO:0000256" key="5">
    <source>
        <dbReference type="ARBA" id="ARBA00038359"/>
    </source>
</evidence>
<organism evidence="9 10">
    <name type="scientific">Pseudoneurospora amorphoporcata</name>
    <dbReference type="NCBI Taxonomy" id="241081"/>
    <lineage>
        <taxon>Eukaryota</taxon>
        <taxon>Fungi</taxon>
        <taxon>Dikarya</taxon>
        <taxon>Ascomycota</taxon>
        <taxon>Pezizomycotina</taxon>
        <taxon>Sordariomycetes</taxon>
        <taxon>Sordariomycetidae</taxon>
        <taxon>Sordariales</taxon>
        <taxon>Sordariaceae</taxon>
        <taxon>Pseudoneurospora</taxon>
    </lineage>
</organism>
<feature type="region of interest" description="Disordered" evidence="6">
    <location>
        <begin position="339"/>
        <end position="430"/>
    </location>
</feature>
<name>A0AAN6SDS2_9PEZI</name>
<evidence type="ECO:0000313" key="10">
    <source>
        <dbReference type="Proteomes" id="UP001303222"/>
    </source>
</evidence>
<keyword evidence="2 7" id="KW-0812">Transmembrane</keyword>
<comment type="similarity">
    <text evidence="5">Belongs to the SAT4 family.</text>
</comment>
<feature type="compositionally biased region" description="Low complexity" evidence="6">
    <location>
        <begin position="283"/>
        <end position="302"/>
    </location>
</feature>
<feature type="transmembrane region" description="Helical" evidence="7">
    <location>
        <begin position="207"/>
        <end position="226"/>
    </location>
</feature>
<dbReference type="EMBL" id="MU859173">
    <property type="protein sequence ID" value="KAK3950567.1"/>
    <property type="molecule type" value="Genomic_DNA"/>
</dbReference>
<feature type="transmembrane region" description="Helical" evidence="7">
    <location>
        <begin position="49"/>
        <end position="75"/>
    </location>
</feature>
<evidence type="ECO:0000259" key="8">
    <source>
        <dbReference type="Pfam" id="PF20684"/>
    </source>
</evidence>
<keyword evidence="3 7" id="KW-1133">Transmembrane helix</keyword>
<feature type="compositionally biased region" description="Polar residues" evidence="6">
    <location>
        <begin position="376"/>
        <end position="388"/>
    </location>
</feature>
<feature type="domain" description="Rhodopsin" evidence="8">
    <location>
        <begin position="29"/>
        <end position="271"/>
    </location>
</feature>
<feature type="compositionally biased region" description="Low complexity" evidence="6">
    <location>
        <begin position="404"/>
        <end position="419"/>
    </location>
</feature>
<feature type="transmembrane region" description="Helical" evidence="7">
    <location>
        <begin position="12"/>
        <end position="37"/>
    </location>
</feature>
<feature type="compositionally biased region" description="Pro residues" evidence="6">
    <location>
        <begin position="421"/>
        <end position="430"/>
    </location>
</feature>
<gene>
    <name evidence="9" type="ORF">QBC32DRAFT_217078</name>
</gene>
<accession>A0AAN6SDS2</accession>
<reference evidence="9" key="1">
    <citation type="journal article" date="2023" name="Mol. Phylogenet. Evol.">
        <title>Genome-scale phylogeny and comparative genomics of the fungal order Sordariales.</title>
        <authorList>
            <person name="Hensen N."/>
            <person name="Bonometti L."/>
            <person name="Westerberg I."/>
            <person name="Brannstrom I.O."/>
            <person name="Guillou S."/>
            <person name="Cros-Aarteil S."/>
            <person name="Calhoun S."/>
            <person name="Haridas S."/>
            <person name="Kuo A."/>
            <person name="Mondo S."/>
            <person name="Pangilinan J."/>
            <person name="Riley R."/>
            <person name="LaButti K."/>
            <person name="Andreopoulos B."/>
            <person name="Lipzen A."/>
            <person name="Chen C."/>
            <person name="Yan M."/>
            <person name="Daum C."/>
            <person name="Ng V."/>
            <person name="Clum A."/>
            <person name="Steindorff A."/>
            <person name="Ohm R.A."/>
            <person name="Martin F."/>
            <person name="Silar P."/>
            <person name="Natvig D.O."/>
            <person name="Lalanne C."/>
            <person name="Gautier V."/>
            <person name="Ament-Velasquez S.L."/>
            <person name="Kruys A."/>
            <person name="Hutchinson M.I."/>
            <person name="Powell A.J."/>
            <person name="Barry K."/>
            <person name="Miller A.N."/>
            <person name="Grigoriev I.V."/>
            <person name="Debuchy R."/>
            <person name="Gladieux P."/>
            <person name="Hiltunen Thoren M."/>
            <person name="Johannesson H."/>
        </authorList>
    </citation>
    <scope>NUCLEOTIDE SEQUENCE</scope>
    <source>
        <strain evidence="9">CBS 626.80</strain>
    </source>
</reference>
<dbReference type="Pfam" id="PF20684">
    <property type="entry name" value="Fung_rhodopsin"/>
    <property type="match status" value="1"/>
</dbReference>
<dbReference type="AlphaFoldDB" id="A0AAN6SDS2"/>
<evidence type="ECO:0000256" key="6">
    <source>
        <dbReference type="SAM" id="MobiDB-lite"/>
    </source>
</evidence>
<feature type="transmembrane region" description="Helical" evidence="7">
    <location>
        <begin position="122"/>
        <end position="144"/>
    </location>
</feature>
<reference evidence="9" key="2">
    <citation type="submission" date="2023-06" db="EMBL/GenBank/DDBJ databases">
        <authorList>
            <consortium name="Lawrence Berkeley National Laboratory"/>
            <person name="Mondo S.J."/>
            <person name="Hensen N."/>
            <person name="Bonometti L."/>
            <person name="Westerberg I."/>
            <person name="Brannstrom I.O."/>
            <person name="Guillou S."/>
            <person name="Cros-Aarteil S."/>
            <person name="Calhoun S."/>
            <person name="Haridas S."/>
            <person name="Kuo A."/>
            <person name="Pangilinan J."/>
            <person name="Riley R."/>
            <person name="Labutti K."/>
            <person name="Andreopoulos B."/>
            <person name="Lipzen A."/>
            <person name="Chen C."/>
            <person name="Yanf M."/>
            <person name="Daum C."/>
            <person name="Ng V."/>
            <person name="Clum A."/>
            <person name="Steindorff A."/>
            <person name="Ohm R."/>
            <person name="Martin F."/>
            <person name="Silar P."/>
            <person name="Natvig D."/>
            <person name="Lalanne C."/>
            <person name="Gautier V."/>
            <person name="Ament-Velasquez S.L."/>
            <person name="Kruys A."/>
            <person name="Hutchinson M.I."/>
            <person name="Powell A.J."/>
            <person name="Barry K."/>
            <person name="Miller A.N."/>
            <person name="Grigoriev I.V."/>
            <person name="Debuchy R."/>
            <person name="Gladieux P."/>
            <person name="Thoren M.H."/>
            <person name="Johannesson H."/>
        </authorList>
    </citation>
    <scope>NUCLEOTIDE SEQUENCE</scope>
    <source>
        <strain evidence="9">CBS 626.80</strain>
    </source>
</reference>
<feature type="compositionally biased region" description="Basic residues" evidence="6">
    <location>
        <begin position="344"/>
        <end position="355"/>
    </location>
</feature>
<evidence type="ECO:0000256" key="3">
    <source>
        <dbReference type="ARBA" id="ARBA00022989"/>
    </source>
</evidence>
<keyword evidence="4 7" id="KW-0472">Membrane</keyword>
<evidence type="ECO:0000256" key="7">
    <source>
        <dbReference type="SAM" id="Phobius"/>
    </source>
</evidence>
<evidence type="ECO:0000256" key="2">
    <source>
        <dbReference type="ARBA" id="ARBA00022692"/>
    </source>
</evidence>
<sequence length="430" mass="46218">MTIPPGGRAPQILGVAGFFLALSTTAILLRCYCRVLVVKKFGVDDWSALIAWLFFVFYISFCITACYHGSGQHAIDVPPAELPLGLKWWWACEPVYVLSNMCLRLSIGVQLLRIAVSRTHKLIIWTVVSIFEVCSAAFFLLFVLQCLPSKFFWTRFLGDVDGTCINPEITVNATYAYSAVSCVTDWTLGLLPISLVWHLQMTPRTKLMVAAILALGAIASTATIVRMPYVKDMSNQLDFLYACTDVAIWSTAETGIGIAASAIATLRPLARSFLARTKLFGDSTTPHGGTGGPSSTNPWPSSMSKSGYVRSHSTAQDGSGDEFGLREDIGRNRGVTTVVESGKGGHHGHGHHGVRRSMSGRSDSVGPLTGGGSGKDNWNSSETKLTDISSDDGLNPGSGWPKGIRTTTVTTQNIIETGTSPPVPAGPLRD</sequence>
<evidence type="ECO:0000256" key="1">
    <source>
        <dbReference type="ARBA" id="ARBA00004141"/>
    </source>
</evidence>
<dbReference type="GO" id="GO:0016020">
    <property type="term" value="C:membrane"/>
    <property type="evidence" value="ECO:0007669"/>
    <property type="project" value="UniProtKB-SubCell"/>
</dbReference>
<comment type="caution">
    <text evidence="9">The sequence shown here is derived from an EMBL/GenBank/DDBJ whole genome shotgun (WGS) entry which is preliminary data.</text>
</comment>
<dbReference type="PANTHER" id="PTHR33048:SF96">
    <property type="entry name" value="INTEGRAL MEMBRANE PROTEIN"/>
    <property type="match status" value="1"/>
</dbReference>
<comment type="subcellular location">
    <subcellularLocation>
        <location evidence="1">Membrane</location>
        <topology evidence="1">Multi-pass membrane protein</topology>
    </subcellularLocation>
</comment>
<dbReference type="Proteomes" id="UP001303222">
    <property type="component" value="Unassembled WGS sequence"/>
</dbReference>
<feature type="region of interest" description="Disordered" evidence="6">
    <location>
        <begin position="282"/>
        <end position="327"/>
    </location>
</feature>
<evidence type="ECO:0000313" key="9">
    <source>
        <dbReference type="EMBL" id="KAK3950567.1"/>
    </source>
</evidence>
<protein>
    <recommendedName>
        <fullName evidence="8">Rhodopsin domain-containing protein</fullName>
    </recommendedName>
</protein>
<dbReference type="PANTHER" id="PTHR33048">
    <property type="entry name" value="PTH11-LIKE INTEGRAL MEMBRANE PROTEIN (AFU_ORTHOLOGUE AFUA_5G11245)"/>
    <property type="match status" value="1"/>
</dbReference>
<keyword evidence="10" id="KW-1185">Reference proteome</keyword>
<dbReference type="InterPro" id="IPR052337">
    <property type="entry name" value="SAT4-like"/>
</dbReference>
<proteinExistence type="inferred from homology"/>
<dbReference type="InterPro" id="IPR049326">
    <property type="entry name" value="Rhodopsin_dom_fungi"/>
</dbReference>